<evidence type="ECO:0000313" key="3">
    <source>
        <dbReference type="Proteomes" id="UP000696931"/>
    </source>
</evidence>
<gene>
    <name evidence="2" type="ORF">HZA61_05125</name>
</gene>
<evidence type="ECO:0000313" key="2">
    <source>
        <dbReference type="EMBL" id="MBI5168847.1"/>
    </source>
</evidence>
<dbReference type="InterPro" id="IPR043738">
    <property type="entry name" value="DUF5683"/>
</dbReference>
<dbReference type="AlphaFoldDB" id="A0A933SB21"/>
<sequence>MMLRSLVVPGWGQFHNRAWIKAAAVAAGEGVLVSKLAKDGRDLNTWRERVDQAVRDEDSEGYAAAATEYNAALDRQVGHQWLLGGVIAYALVDAYVDAHFRDFDIEFRTDPALPDGIPPSSARPVRGAGGRGVGVRAALRWHF</sequence>
<comment type="caution">
    <text evidence="2">The sequence shown here is derived from an EMBL/GenBank/DDBJ whole genome shotgun (WGS) entry which is preliminary data.</text>
</comment>
<protein>
    <recommendedName>
        <fullName evidence="1">DUF5683 domain-containing protein</fullName>
    </recommendedName>
</protein>
<accession>A0A933SB21</accession>
<organism evidence="2 3">
    <name type="scientific">Eiseniibacteriota bacterium</name>
    <dbReference type="NCBI Taxonomy" id="2212470"/>
    <lineage>
        <taxon>Bacteria</taxon>
        <taxon>Candidatus Eiseniibacteriota</taxon>
    </lineage>
</organism>
<dbReference type="EMBL" id="JACRIW010000038">
    <property type="protein sequence ID" value="MBI5168847.1"/>
    <property type="molecule type" value="Genomic_DNA"/>
</dbReference>
<reference evidence="2" key="1">
    <citation type="submission" date="2020-07" db="EMBL/GenBank/DDBJ databases">
        <title>Huge and variable diversity of episymbiotic CPR bacteria and DPANN archaea in groundwater ecosystems.</title>
        <authorList>
            <person name="He C.Y."/>
            <person name="Keren R."/>
            <person name="Whittaker M."/>
            <person name="Farag I.F."/>
            <person name="Doudna J."/>
            <person name="Cate J.H.D."/>
            <person name="Banfield J.F."/>
        </authorList>
    </citation>
    <scope>NUCLEOTIDE SEQUENCE</scope>
    <source>
        <strain evidence="2">NC_groundwater_1813_Pr3_B-0.1um_71_17</strain>
    </source>
</reference>
<proteinExistence type="predicted"/>
<dbReference type="Proteomes" id="UP000696931">
    <property type="component" value="Unassembled WGS sequence"/>
</dbReference>
<feature type="domain" description="DUF5683" evidence="1">
    <location>
        <begin position="2"/>
        <end position="106"/>
    </location>
</feature>
<dbReference type="Pfam" id="PF18935">
    <property type="entry name" value="DUF5683"/>
    <property type="match status" value="1"/>
</dbReference>
<name>A0A933SB21_UNCEI</name>
<evidence type="ECO:0000259" key="1">
    <source>
        <dbReference type="Pfam" id="PF18935"/>
    </source>
</evidence>